<evidence type="ECO:0000256" key="1">
    <source>
        <dbReference type="SAM" id="MobiDB-lite"/>
    </source>
</evidence>
<evidence type="ECO:0000313" key="2">
    <source>
        <dbReference type="EMBL" id="KAF1992912.1"/>
    </source>
</evidence>
<name>A0A6A5VSX8_9PLEO</name>
<keyword evidence="3" id="KW-1185">Reference proteome</keyword>
<dbReference type="EMBL" id="ML977753">
    <property type="protein sequence ID" value="KAF1992912.1"/>
    <property type="molecule type" value="Genomic_DNA"/>
</dbReference>
<organism evidence="2 3">
    <name type="scientific">Amniculicola lignicola CBS 123094</name>
    <dbReference type="NCBI Taxonomy" id="1392246"/>
    <lineage>
        <taxon>Eukaryota</taxon>
        <taxon>Fungi</taxon>
        <taxon>Dikarya</taxon>
        <taxon>Ascomycota</taxon>
        <taxon>Pezizomycotina</taxon>
        <taxon>Dothideomycetes</taxon>
        <taxon>Pleosporomycetidae</taxon>
        <taxon>Pleosporales</taxon>
        <taxon>Amniculicolaceae</taxon>
        <taxon>Amniculicola</taxon>
    </lineage>
</organism>
<reference evidence="2" key="1">
    <citation type="journal article" date="2020" name="Stud. Mycol.">
        <title>101 Dothideomycetes genomes: a test case for predicting lifestyles and emergence of pathogens.</title>
        <authorList>
            <person name="Haridas S."/>
            <person name="Albert R."/>
            <person name="Binder M."/>
            <person name="Bloem J."/>
            <person name="Labutti K."/>
            <person name="Salamov A."/>
            <person name="Andreopoulos B."/>
            <person name="Baker S."/>
            <person name="Barry K."/>
            <person name="Bills G."/>
            <person name="Bluhm B."/>
            <person name="Cannon C."/>
            <person name="Castanera R."/>
            <person name="Culley D."/>
            <person name="Daum C."/>
            <person name="Ezra D."/>
            <person name="Gonzalez J."/>
            <person name="Henrissat B."/>
            <person name="Kuo A."/>
            <person name="Liang C."/>
            <person name="Lipzen A."/>
            <person name="Lutzoni F."/>
            <person name="Magnuson J."/>
            <person name="Mondo S."/>
            <person name="Nolan M."/>
            <person name="Ohm R."/>
            <person name="Pangilinan J."/>
            <person name="Park H.-J."/>
            <person name="Ramirez L."/>
            <person name="Alfaro M."/>
            <person name="Sun H."/>
            <person name="Tritt A."/>
            <person name="Yoshinaga Y."/>
            <person name="Zwiers L.-H."/>
            <person name="Turgeon B."/>
            <person name="Goodwin S."/>
            <person name="Spatafora J."/>
            <person name="Crous P."/>
            <person name="Grigoriev I."/>
        </authorList>
    </citation>
    <scope>NUCLEOTIDE SEQUENCE</scope>
    <source>
        <strain evidence="2">CBS 123094</strain>
    </source>
</reference>
<proteinExistence type="predicted"/>
<protein>
    <submittedName>
        <fullName evidence="2">Uncharacterized protein</fullName>
    </submittedName>
</protein>
<feature type="region of interest" description="Disordered" evidence="1">
    <location>
        <begin position="1"/>
        <end position="88"/>
    </location>
</feature>
<dbReference type="Proteomes" id="UP000799779">
    <property type="component" value="Unassembled WGS sequence"/>
</dbReference>
<feature type="compositionally biased region" description="Polar residues" evidence="1">
    <location>
        <begin position="12"/>
        <end position="31"/>
    </location>
</feature>
<feature type="compositionally biased region" description="Acidic residues" evidence="1">
    <location>
        <begin position="38"/>
        <end position="69"/>
    </location>
</feature>
<gene>
    <name evidence="2" type="ORF">P154DRAFT_583323</name>
</gene>
<dbReference type="AlphaFoldDB" id="A0A6A5VSX8"/>
<sequence>MPPRITKENQDNNDSNEINQQSQRQTRTKTAMATPAELPDDNVSDDGESYEPSNEENPEPEPQHEDEDQRTEKIDATDYVGTSHPLRPKRASQILSDAKQLTRFQNHPDYWWDILLAMDKRAKMNKGNSSTNETL</sequence>
<accession>A0A6A5VSX8</accession>
<feature type="compositionally biased region" description="Basic and acidic residues" evidence="1">
    <location>
        <begin position="1"/>
        <end position="10"/>
    </location>
</feature>
<dbReference type="OrthoDB" id="3495704at2759"/>
<evidence type="ECO:0000313" key="3">
    <source>
        <dbReference type="Proteomes" id="UP000799779"/>
    </source>
</evidence>